<dbReference type="Gene3D" id="1.10.10.10">
    <property type="entry name" value="Winged helix-like DNA-binding domain superfamily/Winged helix DNA-binding domain"/>
    <property type="match status" value="1"/>
</dbReference>
<gene>
    <name evidence="1" type="ORF">CRU78_07170</name>
</gene>
<proteinExistence type="predicted"/>
<evidence type="ECO:0000313" key="1">
    <source>
        <dbReference type="EMBL" id="MQM30322.1"/>
    </source>
</evidence>
<sequence length="111" mass="12746">MTPAEEVHLRILRILEEAPQISQRQLAERLGASLGKTNYLLKALLAKGYIKAGNFLRAADKLKYVYLLTPEGIHAKLRLTRDYLARKEQEYIAMKEEIDHMRAELGVDTDH</sequence>
<dbReference type="Pfam" id="PF13412">
    <property type="entry name" value="HTH_24"/>
    <property type="match status" value="1"/>
</dbReference>
<dbReference type="EMBL" id="PDHS01000155">
    <property type="protein sequence ID" value="MQM30322.1"/>
    <property type="molecule type" value="Genomic_DNA"/>
</dbReference>
<dbReference type="InterPro" id="IPR036390">
    <property type="entry name" value="WH_DNA-bd_sf"/>
</dbReference>
<dbReference type="AlphaFoldDB" id="A0A6A7RTR9"/>
<dbReference type="NCBIfam" id="TIGR04176">
    <property type="entry name" value="MarR_EPS"/>
    <property type="match status" value="1"/>
</dbReference>
<dbReference type="InterPro" id="IPR026433">
    <property type="entry name" value="MarR_EPS"/>
</dbReference>
<comment type="caution">
    <text evidence="1">The sequence shown here is derived from an EMBL/GenBank/DDBJ whole genome shotgun (WGS) entry which is preliminary data.</text>
</comment>
<protein>
    <submittedName>
        <fullName evidence="1">MarR family EPS-associated transcriptional regulator</fullName>
    </submittedName>
</protein>
<dbReference type="Proteomes" id="UP000342300">
    <property type="component" value="Unassembled WGS sequence"/>
</dbReference>
<organism evidence="1 2">
    <name type="scientific">Candidatus Accumulibacter phosphatis</name>
    <dbReference type="NCBI Taxonomy" id="327160"/>
    <lineage>
        <taxon>Bacteria</taxon>
        <taxon>Pseudomonadati</taxon>
        <taxon>Pseudomonadota</taxon>
        <taxon>Betaproteobacteria</taxon>
        <taxon>Candidatus Accumulibacter</taxon>
    </lineage>
</organism>
<name>A0A6A7RTR9_9PROT</name>
<reference evidence="1 2" key="1">
    <citation type="submission" date="2017-09" db="EMBL/GenBank/DDBJ databases">
        <title>Metagenomic Analysis Reveals Denitrifying Candidatus Accumulibacter and Flanking Population as a Source of N2O.</title>
        <authorList>
            <person name="Gao H."/>
            <person name="Mao Y."/>
            <person name="Zhao X."/>
            <person name="Liu W.-T."/>
            <person name="Zhang T."/>
            <person name="Wells G."/>
        </authorList>
    </citation>
    <scope>NUCLEOTIDE SEQUENCE [LARGE SCALE GENOMIC DNA]</scope>
    <source>
        <strain evidence="1">CANDO_2_IC</strain>
    </source>
</reference>
<accession>A0A6A7RTR9</accession>
<dbReference type="SUPFAM" id="SSF46785">
    <property type="entry name" value="Winged helix' DNA-binding domain"/>
    <property type="match status" value="1"/>
</dbReference>
<dbReference type="InterPro" id="IPR036388">
    <property type="entry name" value="WH-like_DNA-bd_sf"/>
</dbReference>
<evidence type="ECO:0000313" key="2">
    <source>
        <dbReference type="Proteomes" id="UP000342300"/>
    </source>
</evidence>